<name>A0A917QQB2_9ACTN</name>
<feature type="transmembrane region" description="Helical" evidence="2">
    <location>
        <begin position="12"/>
        <end position="36"/>
    </location>
</feature>
<reference evidence="3" key="1">
    <citation type="journal article" date="2014" name="Int. J. Syst. Evol. Microbiol.">
        <title>Complete genome sequence of Corynebacterium casei LMG S-19264T (=DSM 44701T), isolated from a smear-ripened cheese.</title>
        <authorList>
            <consortium name="US DOE Joint Genome Institute (JGI-PGF)"/>
            <person name="Walter F."/>
            <person name="Albersmeier A."/>
            <person name="Kalinowski J."/>
            <person name="Ruckert C."/>
        </authorList>
    </citation>
    <scope>NUCLEOTIDE SEQUENCE</scope>
    <source>
        <strain evidence="3">JCM 3035</strain>
    </source>
</reference>
<dbReference type="Proteomes" id="UP000637788">
    <property type="component" value="Unassembled WGS sequence"/>
</dbReference>
<sequence>MKLTWSLLGEALLVLYCAAFIACIVLVMLGGLLHGLGVVDIPWMSEPEQPSSGVDPGGYNQAPNHVPNRPGPPAGAGGARGR</sequence>
<organism evidence="3 4">
    <name type="scientific">Streptomyces flaveus</name>
    <dbReference type="NCBI Taxonomy" id="66370"/>
    <lineage>
        <taxon>Bacteria</taxon>
        <taxon>Bacillati</taxon>
        <taxon>Actinomycetota</taxon>
        <taxon>Actinomycetes</taxon>
        <taxon>Kitasatosporales</taxon>
        <taxon>Streptomycetaceae</taxon>
        <taxon>Streptomyces</taxon>
        <taxon>Streptomyces aurantiacus group</taxon>
    </lineage>
</organism>
<protein>
    <submittedName>
        <fullName evidence="3">Uncharacterized protein</fullName>
    </submittedName>
</protein>
<keyword evidence="2" id="KW-0472">Membrane</keyword>
<feature type="region of interest" description="Disordered" evidence="1">
    <location>
        <begin position="47"/>
        <end position="82"/>
    </location>
</feature>
<evidence type="ECO:0000313" key="3">
    <source>
        <dbReference type="EMBL" id="GGK62946.1"/>
    </source>
</evidence>
<keyword evidence="2" id="KW-0812">Transmembrane</keyword>
<evidence type="ECO:0000313" key="4">
    <source>
        <dbReference type="Proteomes" id="UP000637788"/>
    </source>
</evidence>
<dbReference type="AlphaFoldDB" id="A0A917QQB2"/>
<accession>A0A917QQB2</accession>
<gene>
    <name evidence="3" type="ORF">GCM10010094_24720</name>
</gene>
<evidence type="ECO:0000256" key="2">
    <source>
        <dbReference type="SAM" id="Phobius"/>
    </source>
</evidence>
<keyword evidence="2" id="KW-1133">Transmembrane helix</keyword>
<proteinExistence type="predicted"/>
<dbReference type="EMBL" id="BMPQ01000005">
    <property type="protein sequence ID" value="GGK62946.1"/>
    <property type="molecule type" value="Genomic_DNA"/>
</dbReference>
<dbReference type="RefSeq" id="WP_189321915.1">
    <property type="nucleotide sequence ID" value="NZ_BMPQ01000005.1"/>
</dbReference>
<comment type="caution">
    <text evidence="3">The sequence shown here is derived from an EMBL/GenBank/DDBJ whole genome shotgun (WGS) entry which is preliminary data.</text>
</comment>
<evidence type="ECO:0000256" key="1">
    <source>
        <dbReference type="SAM" id="MobiDB-lite"/>
    </source>
</evidence>
<dbReference type="PROSITE" id="PS51257">
    <property type="entry name" value="PROKAR_LIPOPROTEIN"/>
    <property type="match status" value="1"/>
</dbReference>
<reference evidence="3" key="2">
    <citation type="submission" date="2020-09" db="EMBL/GenBank/DDBJ databases">
        <authorList>
            <person name="Sun Q."/>
            <person name="Ohkuma M."/>
        </authorList>
    </citation>
    <scope>NUCLEOTIDE SEQUENCE</scope>
    <source>
        <strain evidence="3">JCM 3035</strain>
    </source>
</reference>
<keyword evidence="4" id="KW-1185">Reference proteome</keyword>